<dbReference type="RefSeq" id="WP_091025918.1">
    <property type="nucleotide sequence ID" value="NZ_BKAE01000008.1"/>
</dbReference>
<organism evidence="1 2">
    <name type="scientific">Nocardioides szechwanensis</name>
    <dbReference type="NCBI Taxonomy" id="1005944"/>
    <lineage>
        <taxon>Bacteria</taxon>
        <taxon>Bacillati</taxon>
        <taxon>Actinomycetota</taxon>
        <taxon>Actinomycetes</taxon>
        <taxon>Propionibacteriales</taxon>
        <taxon>Nocardioidaceae</taxon>
        <taxon>Nocardioides</taxon>
    </lineage>
</organism>
<evidence type="ECO:0000313" key="1">
    <source>
        <dbReference type="EMBL" id="SDO09188.1"/>
    </source>
</evidence>
<dbReference type="InterPro" id="IPR036271">
    <property type="entry name" value="Tet_transcr_reg_TetR-rel_C_sf"/>
</dbReference>
<dbReference type="AlphaFoldDB" id="A0A1H0GQQ6"/>
<sequence>MHYASREHLLRVAAHRTGRARRDEISRRSYTAQALAFLPRDPDEIVEARVWLSRCDLGRSAESLSETIREARAEEVGILARAFDYHLARPELDALYALLEGLTAAVCAALDPMPLETARAIATTGQERAASAAARSSATIRSGSSAE</sequence>
<proteinExistence type="predicted"/>
<dbReference type="SUPFAM" id="SSF48498">
    <property type="entry name" value="Tetracyclin repressor-like, C-terminal domain"/>
    <property type="match status" value="1"/>
</dbReference>
<dbReference type="Proteomes" id="UP000199004">
    <property type="component" value="Unassembled WGS sequence"/>
</dbReference>
<protein>
    <submittedName>
        <fullName evidence="1">Uncharacterized protein</fullName>
    </submittedName>
</protein>
<accession>A0A1H0GQQ6</accession>
<keyword evidence="2" id="KW-1185">Reference proteome</keyword>
<dbReference type="Gene3D" id="1.10.357.10">
    <property type="entry name" value="Tetracycline Repressor, domain 2"/>
    <property type="match status" value="1"/>
</dbReference>
<evidence type="ECO:0000313" key="2">
    <source>
        <dbReference type="Proteomes" id="UP000199004"/>
    </source>
</evidence>
<reference evidence="1 2" key="1">
    <citation type="submission" date="2016-10" db="EMBL/GenBank/DDBJ databases">
        <authorList>
            <person name="de Groot N.N."/>
        </authorList>
    </citation>
    <scope>NUCLEOTIDE SEQUENCE [LARGE SCALE GENOMIC DNA]</scope>
    <source>
        <strain evidence="1 2">CGMCC 1.11147</strain>
    </source>
</reference>
<gene>
    <name evidence="1" type="ORF">SAMN05192576_3308</name>
</gene>
<name>A0A1H0GQQ6_9ACTN</name>
<dbReference type="EMBL" id="FNIC01000006">
    <property type="protein sequence ID" value="SDO09188.1"/>
    <property type="molecule type" value="Genomic_DNA"/>
</dbReference>
<dbReference type="OrthoDB" id="9816296at2"/>